<dbReference type="Proteomes" id="UP000694941">
    <property type="component" value="Unplaced"/>
</dbReference>
<sequence>MSEVRVNVTTGSSTCSVPNTPIKTSANGILDIDKRCSREDLQLLARLEKQNRILESDSKSLNLIHTHSRKSSDASLVSVQSSQSCHGMAPEDEQLEEDVWFIWGRIVNDWENHIKKKNLFVKMPEEEAFAVLTRLMEDYRLREMYKPSMAELGLCMYQLESIVQELIPELHIHFQSQSFHTSMYASSWFLTLFTAALPLQLASRVMDLFLSEVSTVQIVHFVICRLRTENRLLRQRIENLEQESSALADRLIQGQVTRAQEAEDNFTIRRELEDLRYKEETIKQELDLAYQQIRTLSEAGSQPPSFDNSVDELLQSLQEELVAVKLREAEKDEIMQDLRGQIQELEEVNKQLRETTPDKTLAQLQEELIAVKLREAEANLSMKELRQKVSDLQTMWRVKLVF</sequence>
<dbReference type="InterPro" id="IPR000195">
    <property type="entry name" value="Rab-GAP-TBC_dom"/>
</dbReference>
<dbReference type="SUPFAM" id="SSF47923">
    <property type="entry name" value="Ypt/Rab-GAP domain of gyp1p"/>
    <property type="match status" value="1"/>
</dbReference>
<proteinExistence type="predicted"/>
<organism evidence="3 4">
    <name type="scientific">Limulus polyphemus</name>
    <name type="common">Atlantic horseshoe crab</name>
    <dbReference type="NCBI Taxonomy" id="6850"/>
    <lineage>
        <taxon>Eukaryota</taxon>
        <taxon>Metazoa</taxon>
        <taxon>Ecdysozoa</taxon>
        <taxon>Arthropoda</taxon>
        <taxon>Chelicerata</taxon>
        <taxon>Merostomata</taxon>
        <taxon>Xiphosura</taxon>
        <taxon>Limulidae</taxon>
        <taxon>Limulus</taxon>
    </lineage>
</organism>
<evidence type="ECO:0000256" key="1">
    <source>
        <dbReference type="SAM" id="Coils"/>
    </source>
</evidence>
<dbReference type="PANTHER" id="PTHR47219:SF22">
    <property type="entry name" value="RAB-GAP TBC DOMAIN-CONTAINING PROTEIN"/>
    <property type="match status" value="1"/>
</dbReference>
<dbReference type="GeneID" id="106469596"/>
<dbReference type="SMART" id="SM00164">
    <property type="entry name" value="TBC"/>
    <property type="match status" value="1"/>
</dbReference>
<dbReference type="RefSeq" id="XP_022253879.1">
    <property type="nucleotide sequence ID" value="XM_022398171.1"/>
</dbReference>
<dbReference type="InterPro" id="IPR050302">
    <property type="entry name" value="Rab_GAP_TBC_domain"/>
</dbReference>
<feature type="coiled-coil region" evidence="1">
    <location>
        <begin position="223"/>
        <end position="250"/>
    </location>
</feature>
<dbReference type="Gene3D" id="1.10.472.80">
    <property type="entry name" value="Ypt/Rab-GAP domain of gyp1p, domain 3"/>
    <property type="match status" value="1"/>
</dbReference>
<evidence type="ECO:0000313" key="3">
    <source>
        <dbReference type="Proteomes" id="UP000694941"/>
    </source>
</evidence>
<keyword evidence="3" id="KW-1185">Reference proteome</keyword>
<keyword evidence="1" id="KW-0175">Coiled coil</keyword>
<evidence type="ECO:0000259" key="2">
    <source>
        <dbReference type="PROSITE" id="PS50086"/>
    </source>
</evidence>
<feature type="domain" description="Rab-GAP TBC" evidence="2">
    <location>
        <begin position="1"/>
        <end position="213"/>
    </location>
</feature>
<name>A0ABM1TDC3_LIMPO</name>
<protein>
    <submittedName>
        <fullName evidence="4">Ecotropic viral integration site 5 protein-like</fullName>
    </submittedName>
</protein>
<accession>A0ABM1TDC3</accession>
<dbReference type="Pfam" id="PF23436">
    <property type="entry name" value="RabGap-TBC_2"/>
    <property type="match status" value="1"/>
</dbReference>
<reference evidence="4" key="1">
    <citation type="submission" date="2025-08" db="UniProtKB">
        <authorList>
            <consortium name="RefSeq"/>
        </authorList>
    </citation>
    <scope>IDENTIFICATION</scope>
    <source>
        <tissue evidence="4">Muscle</tissue>
    </source>
</reference>
<dbReference type="PANTHER" id="PTHR47219">
    <property type="entry name" value="RAB GTPASE-ACTIVATING PROTEIN 1-LIKE"/>
    <property type="match status" value="1"/>
</dbReference>
<evidence type="ECO:0000313" key="4">
    <source>
        <dbReference type="RefSeq" id="XP_022253879.1"/>
    </source>
</evidence>
<feature type="coiled-coil region" evidence="1">
    <location>
        <begin position="328"/>
        <end position="395"/>
    </location>
</feature>
<dbReference type="InterPro" id="IPR035969">
    <property type="entry name" value="Rab-GAP_TBC_sf"/>
</dbReference>
<gene>
    <name evidence="4" type="primary">LOC106469596</name>
</gene>
<dbReference type="PROSITE" id="PS50086">
    <property type="entry name" value="TBC_RABGAP"/>
    <property type="match status" value="1"/>
</dbReference>